<protein>
    <submittedName>
        <fullName evidence="2">Heavy metal-binding domain-containing protein</fullName>
    </submittedName>
</protein>
<evidence type="ECO:0000313" key="3">
    <source>
        <dbReference type="Proteomes" id="UP001198565"/>
    </source>
</evidence>
<sequence>MTTTAAGAGPALPPLPDVARTRLENSRAGRPCFTSDLSVNEFVLVTQAGFEPLGMVMGTSVYHVGTQQGNWRTSQELGYLSQAMYNVRELAMGRMEAEAAQLGADGVLGVVLRPMNYGFFSDVIEYIAFGTAVRATDSAQSYRTPDGRPFTTTLSGQDFWTLWQHGWLPRRLVLGSCVYHVAHQTLRQTISQAGQNAELPQFTQALYDARELAMARMQYEGQQIGADGVVGTTVNDHRYWGEHAVEFFALGTAVNRVRPDANPVQPSLTMPLTG</sequence>
<dbReference type="Pfam" id="PF01906">
    <property type="entry name" value="YbjQ_1"/>
    <property type="match status" value="2"/>
</dbReference>
<accession>A0ABS7QZC6</accession>
<dbReference type="SUPFAM" id="SSF117782">
    <property type="entry name" value="YbjQ-like"/>
    <property type="match status" value="2"/>
</dbReference>
<proteinExistence type="inferred from homology"/>
<comment type="caution">
    <text evidence="2">The sequence shown here is derived from an EMBL/GenBank/DDBJ whole genome shotgun (WGS) entry which is preliminary data.</text>
</comment>
<dbReference type="InterPro" id="IPR035439">
    <property type="entry name" value="UPF0145_dom_sf"/>
</dbReference>
<dbReference type="InterPro" id="IPR002765">
    <property type="entry name" value="UPF0145_YbjQ-like"/>
</dbReference>
<keyword evidence="3" id="KW-1185">Reference proteome</keyword>
<organism evidence="2 3">
    <name type="scientific">Streptantibioticus parmotrematis</name>
    <dbReference type="NCBI Taxonomy" id="2873249"/>
    <lineage>
        <taxon>Bacteria</taxon>
        <taxon>Bacillati</taxon>
        <taxon>Actinomycetota</taxon>
        <taxon>Actinomycetes</taxon>
        <taxon>Kitasatosporales</taxon>
        <taxon>Streptomycetaceae</taxon>
        <taxon>Streptantibioticus</taxon>
    </lineage>
</organism>
<dbReference type="Proteomes" id="UP001198565">
    <property type="component" value="Unassembled WGS sequence"/>
</dbReference>
<comment type="similarity">
    <text evidence="1">Belongs to the UPF0145 family.</text>
</comment>
<name>A0ABS7QZC6_9ACTN</name>
<dbReference type="Gene3D" id="3.30.110.70">
    <property type="entry name" value="Hypothetical protein apc22750. Chain B"/>
    <property type="match status" value="2"/>
</dbReference>
<dbReference type="PANTHER" id="PTHR34068:SF2">
    <property type="entry name" value="UPF0145 PROTEIN SCO3412"/>
    <property type="match status" value="1"/>
</dbReference>
<gene>
    <name evidence="2" type="ORF">K7472_27545</name>
</gene>
<dbReference type="EMBL" id="JAINVZ010000026">
    <property type="protein sequence ID" value="MBY8888568.1"/>
    <property type="molecule type" value="Genomic_DNA"/>
</dbReference>
<evidence type="ECO:0000256" key="1">
    <source>
        <dbReference type="ARBA" id="ARBA00010751"/>
    </source>
</evidence>
<dbReference type="PANTHER" id="PTHR34068">
    <property type="entry name" value="UPF0145 PROTEIN YBJQ"/>
    <property type="match status" value="1"/>
</dbReference>
<dbReference type="RefSeq" id="WP_222981287.1">
    <property type="nucleotide sequence ID" value="NZ_JAINVZ010000026.1"/>
</dbReference>
<evidence type="ECO:0000313" key="2">
    <source>
        <dbReference type="EMBL" id="MBY8888568.1"/>
    </source>
</evidence>
<reference evidence="2 3" key="1">
    <citation type="submission" date="2021-08" db="EMBL/GenBank/DDBJ databases">
        <title>Streptomyces sp. PTM05 isolated from lichen.</title>
        <authorList>
            <person name="Somphong A."/>
            <person name="Phongsopitanun W."/>
            <person name="Tanasupawat S."/>
        </authorList>
    </citation>
    <scope>NUCLEOTIDE SEQUENCE [LARGE SCALE GENOMIC DNA]</scope>
    <source>
        <strain evidence="2 3">Ptm05</strain>
    </source>
</reference>